<gene>
    <name evidence="10" type="primary">trxB</name>
    <name evidence="10" type="ORF">DESUT3_35130</name>
</gene>
<sequence>MPQACKAIRETLILGSGPAGLTAAIYAARGRCCPLLIHGQQPGGQLTTTTVIDNFPGFPEGVDGTALMDRMQEQAERFGTDFVEGEVTRVELAKRPFKVWLGDECYQCQTLIIATGASPRMLGLPNEWELYGRGVSVCATCDGFFYKGKKVVVVGGGDTAMEEASFLTRFADHVTVVHRRDTLRASPPLEKRARENKKITFRWETVVTEILGDKQSGVTGVRVLHHPSGEEEEIPCDGVFIAIGHTPNTKIFKGQLEMDPEGYLITRGNCETNIPGVFAAGDVQDAHFRQAITAAGSGCMAAILAERYLEGLDDQEE</sequence>
<dbReference type="PANTHER" id="PTHR48105">
    <property type="entry name" value="THIOREDOXIN REDUCTASE 1-RELATED-RELATED"/>
    <property type="match status" value="1"/>
</dbReference>
<name>A0ABN6E3R5_9BACT</name>
<dbReference type="InterPro" id="IPR008255">
    <property type="entry name" value="Pyr_nucl-diS_OxRdtase_2_AS"/>
</dbReference>
<keyword evidence="4 7" id="KW-0560">Oxidoreductase</keyword>
<evidence type="ECO:0000256" key="3">
    <source>
        <dbReference type="ARBA" id="ARBA00022827"/>
    </source>
</evidence>
<evidence type="ECO:0000256" key="2">
    <source>
        <dbReference type="ARBA" id="ARBA00022630"/>
    </source>
</evidence>
<dbReference type="InterPro" id="IPR036188">
    <property type="entry name" value="FAD/NAD-bd_sf"/>
</dbReference>
<dbReference type="Gene3D" id="3.50.50.60">
    <property type="entry name" value="FAD/NAD(P)-binding domain"/>
    <property type="match status" value="2"/>
</dbReference>
<evidence type="ECO:0000256" key="5">
    <source>
        <dbReference type="ARBA" id="ARBA00023157"/>
    </source>
</evidence>
<keyword evidence="5" id="KW-1015">Disulfide bond</keyword>
<comment type="cofactor">
    <cofactor evidence="8">
        <name>FAD</name>
        <dbReference type="ChEBI" id="CHEBI:57692"/>
    </cofactor>
    <text evidence="8">Binds 1 FAD per subunit.</text>
</comment>
<protein>
    <recommendedName>
        <fullName evidence="7">Thioredoxin reductase</fullName>
        <ecNumber evidence="7">1.8.1.9</ecNumber>
    </recommendedName>
</protein>
<evidence type="ECO:0000256" key="8">
    <source>
        <dbReference type="RuleBase" id="RU003881"/>
    </source>
</evidence>
<evidence type="ECO:0000313" key="10">
    <source>
        <dbReference type="EMBL" id="BCR06444.1"/>
    </source>
</evidence>
<feature type="domain" description="FAD/NAD(P)-binding" evidence="9">
    <location>
        <begin position="11"/>
        <end position="298"/>
    </location>
</feature>
<keyword evidence="2 7" id="KW-0285">Flavoprotein</keyword>
<evidence type="ECO:0000256" key="6">
    <source>
        <dbReference type="ARBA" id="ARBA00023284"/>
    </source>
</evidence>
<accession>A0ABN6E3R5</accession>
<dbReference type="SUPFAM" id="SSF51905">
    <property type="entry name" value="FAD/NAD(P)-binding domain"/>
    <property type="match status" value="1"/>
</dbReference>
<comment type="similarity">
    <text evidence="1 7">Belongs to the class-II pyridine nucleotide-disulfide oxidoreductase family.</text>
</comment>
<keyword evidence="11" id="KW-1185">Reference proteome</keyword>
<keyword evidence="3 7" id="KW-0274">FAD</keyword>
<dbReference type="EC" id="1.8.1.9" evidence="7"/>
<dbReference type="PROSITE" id="PS00573">
    <property type="entry name" value="PYRIDINE_REDOX_2"/>
    <property type="match status" value="1"/>
</dbReference>
<organism evidence="10 11">
    <name type="scientific">Desulfuromonas versatilis</name>
    <dbReference type="NCBI Taxonomy" id="2802975"/>
    <lineage>
        <taxon>Bacteria</taxon>
        <taxon>Pseudomonadati</taxon>
        <taxon>Thermodesulfobacteriota</taxon>
        <taxon>Desulfuromonadia</taxon>
        <taxon>Desulfuromonadales</taxon>
        <taxon>Desulfuromonadaceae</taxon>
        <taxon>Desulfuromonas</taxon>
    </lineage>
</organism>
<evidence type="ECO:0000256" key="4">
    <source>
        <dbReference type="ARBA" id="ARBA00023002"/>
    </source>
</evidence>
<dbReference type="PRINTS" id="PR00469">
    <property type="entry name" value="PNDRDTASEII"/>
</dbReference>
<reference evidence="10 11" key="1">
    <citation type="journal article" date="2016" name="C (Basel)">
        <title>Selective Growth of and Electricity Production by Marine Exoelectrogenic Bacteria in Self-Aggregated Hydrogel of Microbially Reduced Graphene Oxide.</title>
        <authorList>
            <person name="Yoshida N."/>
            <person name="Goto Y."/>
            <person name="Miyata Y."/>
        </authorList>
    </citation>
    <scope>NUCLEOTIDE SEQUENCE [LARGE SCALE GENOMIC DNA]</scope>
    <source>
        <strain evidence="10 11">NIT-T3</strain>
    </source>
</reference>
<dbReference type="Proteomes" id="UP001319827">
    <property type="component" value="Chromosome"/>
</dbReference>
<evidence type="ECO:0000256" key="1">
    <source>
        <dbReference type="ARBA" id="ARBA00009333"/>
    </source>
</evidence>
<comment type="subunit">
    <text evidence="7">Homodimer.</text>
</comment>
<dbReference type="PRINTS" id="PR00368">
    <property type="entry name" value="FADPNR"/>
</dbReference>
<evidence type="ECO:0000259" key="9">
    <source>
        <dbReference type="Pfam" id="PF07992"/>
    </source>
</evidence>
<dbReference type="Pfam" id="PF07992">
    <property type="entry name" value="Pyr_redox_2"/>
    <property type="match status" value="1"/>
</dbReference>
<evidence type="ECO:0000313" key="11">
    <source>
        <dbReference type="Proteomes" id="UP001319827"/>
    </source>
</evidence>
<keyword evidence="6 7" id="KW-0676">Redox-active center</keyword>
<comment type="catalytic activity">
    <reaction evidence="7">
        <text>[thioredoxin]-dithiol + NADP(+) = [thioredoxin]-disulfide + NADPH + H(+)</text>
        <dbReference type="Rhea" id="RHEA:20345"/>
        <dbReference type="Rhea" id="RHEA-COMP:10698"/>
        <dbReference type="Rhea" id="RHEA-COMP:10700"/>
        <dbReference type="ChEBI" id="CHEBI:15378"/>
        <dbReference type="ChEBI" id="CHEBI:29950"/>
        <dbReference type="ChEBI" id="CHEBI:50058"/>
        <dbReference type="ChEBI" id="CHEBI:57783"/>
        <dbReference type="ChEBI" id="CHEBI:58349"/>
        <dbReference type="EC" id="1.8.1.9"/>
    </reaction>
</comment>
<reference evidence="10 11" key="2">
    <citation type="journal article" date="2021" name="Int. J. Syst. Evol. Microbiol.">
        <title>Isolation and Polyphasic Characterization of Desulfuromonas versatilis sp. Nov., an Electrogenic Bacteria Capable of Versatile Metabolism Isolated from a Graphene Oxide-Reducing Enrichment Culture.</title>
        <authorList>
            <person name="Xie L."/>
            <person name="Yoshida N."/>
            <person name="Ishii S."/>
            <person name="Meng L."/>
        </authorList>
    </citation>
    <scope>NUCLEOTIDE SEQUENCE [LARGE SCALE GENOMIC DNA]</scope>
    <source>
        <strain evidence="10 11">NIT-T3</strain>
    </source>
</reference>
<dbReference type="NCBIfam" id="TIGR01292">
    <property type="entry name" value="TRX_reduct"/>
    <property type="match status" value="1"/>
</dbReference>
<dbReference type="EMBL" id="AP024355">
    <property type="protein sequence ID" value="BCR06444.1"/>
    <property type="molecule type" value="Genomic_DNA"/>
</dbReference>
<proteinExistence type="inferred from homology"/>
<keyword evidence="8" id="KW-0521">NADP</keyword>
<dbReference type="InterPro" id="IPR005982">
    <property type="entry name" value="Thioredox_Rdtase"/>
</dbReference>
<dbReference type="InterPro" id="IPR050097">
    <property type="entry name" value="Ferredoxin-NADP_redctase_2"/>
</dbReference>
<evidence type="ECO:0000256" key="7">
    <source>
        <dbReference type="RuleBase" id="RU003880"/>
    </source>
</evidence>
<dbReference type="InterPro" id="IPR023753">
    <property type="entry name" value="FAD/NAD-binding_dom"/>
</dbReference>